<dbReference type="EnsemblMetazoa" id="XM_793755">
    <property type="protein sequence ID" value="XP_798848"/>
    <property type="gene ID" value="LOC594310"/>
</dbReference>
<dbReference type="InterPro" id="IPR036691">
    <property type="entry name" value="Endo/exonu/phosph_ase_sf"/>
</dbReference>
<evidence type="ECO:0000256" key="2">
    <source>
        <dbReference type="ARBA" id="ARBA00022722"/>
    </source>
</evidence>
<dbReference type="SUPFAM" id="SSF56219">
    <property type="entry name" value="DNase I-like"/>
    <property type="match status" value="1"/>
</dbReference>
<dbReference type="FunCoup" id="A0A7M7RHV7">
    <property type="interactions" value="569"/>
</dbReference>
<dbReference type="InterPro" id="IPR016202">
    <property type="entry name" value="DNase_I"/>
</dbReference>
<dbReference type="GO" id="GO:0005634">
    <property type="term" value="C:nucleus"/>
    <property type="evidence" value="ECO:0000318"/>
    <property type="project" value="GO_Central"/>
</dbReference>
<evidence type="ECO:0000256" key="1">
    <source>
        <dbReference type="ARBA" id="ARBA00007359"/>
    </source>
</evidence>
<dbReference type="Proteomes" id="UP000007110">
    <property type="component" value="Unassembled WGS sequence"/>
</dbReference>
<dbReference type="Pfam" id="PF03372">
    <property type="entry name" value="Exo_endo_phos"/>
    <property type="match status" value="1"/>
</dbReference>
<dbReference type="PIRSF" id="PIRSF000988">
    <property type="entry name" value="DNase_I_euk"/>
    <property type="match status" value="1"/>
</dbReference>
<reference evidence="10" key="1">
    <citation type="submission" date="2015-02" db="EMBL/GenBank/DDBJ databases">
        <title>Genome sequencing for Strongylocentrotus purpuratus.</title>
        <authorList>
            <person name="Murali S."/>
            <person name="Liu Y."/>
            <person name="Vee V."/>
            <person name="English A."/>
            <person name="Wang M."/>
            <person name="Skinner E."/>
            <person name="Han Y."/>
            <person name="Muzny D.M."/>
            <person name="Worley K.C."/>
            <person name="Gibbs R.A."/>
        </authorList>
    </citation>
    <scope>NUCLEOTIDE SEQUENCE</scope>
</reference>
<keyword evidence="6" id="KW-1015">Disulfide bond</keyword>
<evidence type="ECO:0000256" key="5">
    <source>
        <dbReference type="PIRSR" id="PIRSR000988-1"/>
    </source>
</evidence>
<dbReference type="OMA" id="YHFVVSE"/>
<dbReference type="CDD" id="cd10282">
    <property type="entry name" value="DNase1"/>
    <property type="match status" value="1"/>
</dbReference>
<dbReference type="GO" id="GO:0004530">
    <property type="term" value="F:deoxyribonuclease I activity"/>
    <property type="evidence" value="ECO:0000318"/>
    <property type="project" value="GO_Central"/>
</dbReference>
<evidence type="ECO:0000259" key="8">
    <source>
        <dbReference type="Pfam" id="PF03372"/>
    </source>
</evidence>
<dbReference type="AlphaFoldDB" id="A0A7M7RHV7"/>
<keyword evidence="7" id="KW-0732">Signal</keyword>
<dbReference type="PRINTS" id="PR00130">
    <property type="entry name" value="DNASEI"/>
</dbReference>
<reference evidence="9" key="2">
    <citation type="submission" date="2021-01" db="UniProtKB">
        <authorList>
            <consortium name="EnsemblMetazoa"/>
        </authorList>
    </citation>
    <scope>IDENTIFICATION</scope>
</reference>
<feature type="active site" evidence="5">
    <location>
        <position position="100"/>
    </location>
</feature>
<accession>A0A7M7RHV7</accession>
<dbReference type="GeneID" id="594310"/>
<evidence type="ECO:0000256" key="7">
    <source>
        <dbReference type="SAM" id="SignalP"/>
    </source>
</evidence>
<comment type="similarity">
    <text evidence="1 4">Belongs to the DNase I family.</text>
</comment>
<evidence type="ECO:0000256" key="4">
    <source>
        <dbReference type="PIRNR" id="PIRNR000988"/>
    </source>
</evidence>
<keyword evidence="2 4" id="KW-0540">Nuclease</keyword>
<sequence length="276" mass="30760">MARGAILGLIFAAICLSSVSATLKIAAFNIQTMGKSKMGKPEVVNVLKQIISFYDMVLIQEIRDSSGTAIVELLNEVNSYSPDQYEMVISSRAGRSSYKEQYAYFFKADKMTVVDSFEYPDNGDLFEREPFVVRFTAPSTRVGEFVVMALHAKPDDAVTELDLMADVYDYTVSQWGVRDVVIMGDLNADCSYVGRNDWQDIRLRTQSRFDWVISDTADTTVSGNTDCAYDRFVLAGTTIKATSSGAGVFYFDDFFGLDYEGAKDVSDHFPVELTID</sequence>
<protein>
    <recommendedName>
        <fullName evidence="4">Deoxyribonuclease</fullName>
    </recommendedName>
</protein>
<proteinExistence type="inferred from homology"/>
<feature type="domain" description="Endonuclease/exonuclease/phosphatase" evidence="8">
    <location>
        <begin position="28"/>
        <end position="268"/>
    </location>
</feature>
<keyword evidence="10" id="KW-1185">Reference proteome</keyword>
<dbReference type="InParanoid" id="A0A7M7RHV7"/>
<dbReference type="OrthoDB" id="10061407at2759"/>
<dbReference type="PANTHER" id="PTHR11371:SF31">
    <property type="entry name" value="EXTRACELLULAR NUCLEASE"/>
    <property type="match status" value="1"/>
</dbReference>
<keyword evidence="4" id="KW-0255">Endonuclease</keyword>
<dbReference type="InterPro" id="IPR005135">
    <property type="entry name" value="Endo/exonuclease/phosphatase"/>
</dbReference>
<feature type="chain" id="PRO_5029499316" description="Deoxyribonuclease" evidence="7">
    <location>
        <begin position="22"/>
        <end position="276"/>
    </location>
</feature>
<evidence type="ECO:0000313" key="9">
    <source>
        <dbReference type="EnsemblMetazoa" id="XP_798848"/>
    </source>
</evidence>
<dbReference type="Gene3D" id="3.60.10.10">
    <property type="entry name" value="Endonuclease/exonuclease/phosphatase"/>
    <property type="match status" value="1"/>
</dbReference>
<dbReference type="PANTHER" id="PTHR11371">
    <property type="entry name" value="DEOXYRIBONUCLEASE"/>
    <property type="match status" value="1"/>
</dbReference>
<organism evidence="9 10">
    <name type="scientific">Strongylocentrotus purpuratus</name>
    <name type="common">Purple sea urchin</name>
    <dbReference type="NCBI Taxonomy" id="7668"/>
    <lineage>
        <taxon>Eukaryota</taxon>
        <taxon>Metazoa</taxon>
        <taxon>Echinodermata</taxon>
        <taxon>Eleutherozoa</taxon>
        <taxon>Echinozoa</taxon>
        <taxon>Echinoidea</taxon>
        <taxon>Euechinoidea</taxon>
        <taxon>Echinacea</taxon>
        <taxon>Camarodonta</taxon>
        <taxon>Echinidea</taxon>
        <taxon>Strongylocentrotidae</taxon>
        <taxon>Strongylocentrotus</taxon>
    </lineage>
</organism>
<dbReference type="FunFam" id="3.60.10.10:FF:000223">
    <property type="entry name" value="Uncharacterized protein"/>
    <property type="match status" value="1"/>
</dbReference>
<dbReference type="KEGG" id="spu:594310"/>
<name>A0A7M7RHV7_STRPU</name>
<keyword evidence="3 4" id="KW-0378">Hydrolase</keyword>
<evidence type="ECO:0000256" key="3">
    <source>
        <dbReference type="ARBA" id="ARBA00022801"/>
    </source>
</evidence>
<feature type="active site" evidence="5">
    <location>
        <position position="151"/>
    </location>
</feature>
<dbReference type="GO" id="GO:0003677">
    <property type="term" value="F:DNA binding"/>
    <property type="evidence" value="ECO:0000318"/>
    <property type="project" value="GO_Central"/>
</dbReference>
<evidence type="ECO:0000256" key="6">
    <source>
        <dbReference type="PIRSR" id="PIRSR000988-2"/>
    </source>
</evidence>
<dbReference type="SMART" id="SM00476">
    <property type="entry name" value="DNaseIc"/>
    <property type="match status" value="1"/>
</dbReference>
<feature type="signal peptide" evidence="7">
    <location>
        <begin position="1"/>
        <end position="21"/>
    </location>
</feature>
<dbReference type="RefSeq" id="XP_798848.3">
    <property type="nucleotide sequence ID" value="XM_793755.4"/>
</dbReference>
<dbReference type="GO" id="GO:0006308">
    <property type="term" value="P:DNA catabolic process"/>
    <property type="evidence" value="ECO:0000318"/>
    <property type="project" value="GO_Central"/>
</dbReference>
<evidence type="ECO:0000313" key="10">
    <source>
        <dbReference type="Proteomes" id="UP000007110"/>
    </source>
</evidence>
<feature type="disulfide bond" description="Essential for enzymatic activity" evidence="6">
    <location>
        <begin position="190"/>
        <end position="227"/>
    </location>
</feature>